<feature type="transmembrane region" description="Helical" evidence="7">
    <location>
        <begin position="6"/>
        <end position="33"/>
    </location>
</feature>
<evidence type="ECO:0000256" key="2">
    <source>
        <dbReference type="ARBA" id="ARBA00022475"/>
    </source>
</evidence>
<comment type="similarity">
    <text evidence="7">Belongs to the TRAP transporter large permease family.</text>
</comment>
<dbReference type="EMBL" id="JAXOJX010000028">
    <property type="protein sequence ID" value="MDZ5458323.1"/>
    <property type="molecule type" value="Genomic_DNA"/>
</dbReference>
<feature type="transmembrane region" description="Helical" evidence="7">
    <location>
        <begin position="240"/>
        <end position="256"/>
    </location>
</feature>
<name>A0ABU5IGR5_9BURK</name>
<evidence type="ECO:0000313" key="10">
    <source>
        <dbReference type="Proteomes" id="UP001293718"/>
    </source>
</evidence>
<feature type="transmembrane region" description="Helical" evidence="7">
    <location>
        <begin position="315"/>
        <end position="343"/>
    </location>
</feature>
<feature type="transmembrane region" description="Helical" evidence="7">
    <location>
        <begin position="94"/>
        <end position="127"/>
    </location>
</feature>
<keyword evidence="6 7" id="KW-0472">Membrane</keyword>
<protein>
    <recommendedName>
        <fullName evidence="7">TRAP transporter large permease protein</fullName>
    </recommendedName>
</protein>
<dbReference type="PIRSF" id="PIRSF006066">
    <property type="entry name" value="HI0050"/>
    <property type="match status" value="1"/>
</dbReference>
<comment type="caution">
    <text evidence="7">Lacks conserved residue(s) required for the propagation of feature annotation.</text>
</comment>
<evidence type="ECO:0000256" key="3">
    <source>
        <dbReference type="ARBA" id="ARBA00022519"/>
    </source>
</evidence>
<dbReference type="PANTHER" id="PTHR33362">
    <property type="entry name" value="SIALIC ACID TRAP TRANSPORTER PERMEASE PROTEIN SIAT-RELATED"/>
    <property type="match status" value="1"/>
</dbReference>
<dbReference type="InterPro" id="IPR010656">
    <property type="entry name" value="DctM"/>
</dbReference>
<evidence type="ECO:0000256" key="5">
    <source>
        <dbReference type="ARBA" id="ARBA00022989"/>
    </source>
</evidence>
<feature type="transmembrane region" description="Helical" evidence="7">
    <location>
        <begin position="395"/>
        <end position="419"/>
    </location>
</feature>
<dbReference type="RefSeq" id="WP_322466428.1">
    <property type="nucleotide sequence ID" value="NZ_JAXOJX010000028.1"/>
</dbReference>
<evidence type="ECO:0000259" key="8">
    <source>
        <dbReference type="Pfam" id="PF06808"/>
    </source>
</evidence>
<feature type="transmembrane region" description="Helical" evidence="7">
    <location>
        <begin position="276"/>
        <end position="295"/>
    </location>
</feature>
<evidence type="ECO:0000256" key="1">
    <source>
        <dbReference type="ARBA" id="ARBA00004429"/>
    </source>
</evidence>
<gene>
    <name evidence="9" type="ORF">SM757_17245</name>
</gene>
<feature type="transmembrane region" description="Helical" evidence="7">
    <location>
        <begin position="355"/>
        <end position="375"/>
    </location>
</feature>
<keyword evidence="3 7" id="KW-0997">Cell inner membrane</keyword>
<dbReference type="PANTHER" id="PTHR33362:SF4">
    <property type="entry name" value="2,3-DIKETO-L-GULONATE TRAP TRANSPORTER LARGE PERMEASE PROTEIN YIAN"/>
    <property type="match status" value="1"/>
</dbReference>
<evidence type="ECO:0000256" key="7">
    <source>
        <dbReference type="RuleBase" id="RU369079"/>
    </source>
</evidence>
<keyword evidence="5 7" id="KW-1133">Transmembrane helix</keyword>
<keyword evidence="7" id="KW-0813">Transport</keyword>
<dbReference type="NCBIfam" id="TIGR00786">
    <property type="entry name" value="dctM"/>
    <property type="match status" value="1"/>
</dbReference>
<feature type="transmembrane region" description="Helical" evidence="7">
    <location>
        <begin position="139"/>
        <end position="164"/>
    </location>
</feature>
<keyword evidence="4 7" id="KW-0812">Transmembrane</keyword>
<comment type="subunit">
    <text evidence="7">The complex comprises the extracytoplasmic solute receptor protein and the two transmembrane proteins.</text>
</comment>
<evidence type="ECO:0000256" key="4">
    <source>
        <dbReference type="ARBA" id="ARBA00022692"/>
    </source>
</evidence>
<keyword evidence="10" id="KW-1185">Reference proteome</keyword>
<dbReference type="Proteomes" id="UP001293718">
    <property type="component" value="Unassembled WGS sequence"/>
</dbReference>
<comment type="caution">
    <text evidence="9">The sequence shown here is derived from an EMBL/GenBank/DDBJ whole genome shotgun (WGS) entry which is preliminary data.</text>
</comment>
<dbReference type="InterPro" id="IPR004681">
    <property type="entry name" value="TRAP_DctM"/>
</dbReference>
<comment type="subcellular location">
    <subcellularLocation>
        <location evidence="1 7">Cell inner membrane</location>
        <topology evidence="1 7">Multi-pass membrane protein</topology>
    </subcellularLocation>
</comment>
<evidence type="ECO:0000256" key="6">
    <source>
        <dbReference type="ARBA" id="ARBA00023136"/>
    </source>
</evidence>
<comment type="function">
    <text evidence="7">Part of the tripartite ATP-independent periplasmic (TRAP) transport system.</text>
</comment>
<accession>A0ABU5IGR5</accession>
<evidence type="ECO:0000313" key="9">
    <source>
        <dbReference type="EMBL" id="MDZ5458323.1"/>
    </source>
</evidence>
<proteinExistence type="inferred from homology"/>
<reference evidence="9 10" key="1">
    <citation type="submission" date="2023-11" db="EMBL/GenBank/DDBJ databases">
        <title>Draft genome of Azohydromonas lata strain H1 (DSM1123), a polyhydroxyalkanoate producer.</title>
        <authorList>
            <person name="Traversa D."/>
            <person name="D'Addabbo P."/>
            <person name="Pazzani C."/>
            <person name="Manzari C."/>
            <person name="Chiara M."/>
            <person name="Scrascia M."/>
        </authorList>
    </citation>
    <scope>NUCLEOTIDE SEQUENCE [LARGE SCALE GENOMIC DNA]</scope>
    <source>
        <strain evidence="9 10">H1</strain>
    </source>
</reference>
<organism evidence="9 10">
    <name type="scientific">Azohydromonas lata</name>
    <dbReference type="NCBI Taxonomy" id="45677"/>
    <lineage>
        <taxon>Bacteria</taxon>
        <taxon>Pseudomonadati</taxon>
        <taxon>Pseudomonadota</taxon>
        <taxon>Betaproteobacteria</taxon>
        <taxon>Burkholderiales</taxon>
        <taxon>Sphaerotilaceae</taxon>
        <taxon>Azohydromonas</taxon>
    </lineage>
</organism>
<keyword evidence="2" id="KW-1003">Cell membrane</keyword>
<feature type="transmembrane region" description="Helical" evidence="7">
    <location>
        <begin position="170"/>
        <end position="192"/>
    </location>
</feature>
<feature type="domain" description="TRAP C4-dicarboxylate transport system permease DctM subunit" evidence="8">
    <location>
        <begin position="7"/>
        <end position="415"/>
    </location>
</feature>
<sequence length="426" mass="44832">MTVFIFLGSLLGAMALGIPIAYSLLVSGVALMWHLDMFDAQILAQNVINGADSFPLLAVPFFMLAGEIMNVGGLSSRIVKLALTLVGHKRGGLGFVAILAACMLAALSGSAVADTAALAALLLPMMVRAGHDKAKSGGLIASAGIIAPVIPPSIGFVIFGVAANVSISKLFLAGIVPGILMGASIAIAWYFVAKRENIQPPPKASFKEQLAALRESLWALGLPVIVIVGLKMGVFTPTEAAVVAAVYALLVSMLIYREMSVRQLYEVFVSAAKTTAVIMFLVAAAMVSAWLITVADIPSQMIQLLEPFMGNQTLLLIAIMLLVMAVGTAMDMTPTILILTPVLMPVVKQAGIDPVYFGVLFIINNAIGLITPPVGTVLNVVAGVGRMKMDEVTRGVLPFMAAQFIVMFLMVLFPSLVLVPARWLAN</sequence>
<feature type="transmembrane region" description="Helical" evidence="7">
    <location>
        <begin position="54"/>
        <end position="74"/>
    </location>
</feature>
<dbReference type="Pfam" id="PF06808">
    <property type="entry name" value="DctM"/>
    <property type="match status" value="1"/>
</dbReference>